<gene>
    <name evidence="2" type="primary">iolE</name>
    <name evidence="2" type="ORF">SVXNc_0655</name>
</gene>
<dbReference type="PANTHER" id="PTHR12110:SF21">
    <property type="entry name" value="XYLOSE ISOMERASE-LIKE TIM BARREL DOMAIN-CONTAINING PROTEIN"/>
    <property type="match status" value="1"/>
</dbReference>
<dbReference type="PANTHER" id="PTHR12110">
    <property type="entry name" value="HYDROXYPYRUVATE ISOMERASE"/>
    <property type="match status" value="1"/>
</dbReference>
<organism evidence="2 3">
    <name type="scientific">Candidatus Nanohalococcus occultus</name>
    <dbReference type="NCBI Taxonomy" id="2978047"/>
    <lineage>
        <taxon>Archaea</taxon>
        <taxon>Candidatus Nanohalarchaeota</taxon>
        <taxon>Candidatus Nanohalarchaeota incertae sedis</taxon>
        <taxon>Candidatus Nanohalococcus</taxon>
    </lineage>
</organism>
<feature type="domain" description="Xylose isomerase-like TIM barrel" evidence="1">
    <location>
        <begin position="21"/>
        <end position="234"/>
    </location>
</feature>
<dbReference type="GeneID" id="90590092"/>
<dbReference type="SUPFAM" id="SSF51658">
    <property type="entry name" value="Xylose isomerase-like"/>
    <property type="match status" value="1"/>
</dbReference>
<dbReference type="Pfam" id="PF01261">
    <property type="entry name" value="AP_endonuc_2"/>
    <property type="match status" value="1"/>
</dbReference>
<keyword evidence="2" id="KW-0413">Isomerase</keyword>
<proteinExistence type="predicted"/>
<dbReference type="InterPro" id="IPR036237">
    <property type="entry name" value="Xyl_isomerase-like_sf"/>
</dbReference>
<dbReference type="Gene3D" id="3.20.20.150">
    <property type="entry name" value="Divalent-metal-dependent TIM barrel enzymes"/>
    <property type="match status" value="1"/>
</dbReference>
<dbReference type="InterPro" id="IPR050312">
    <property type="entry name" value="IolE/XylAMocC-like"/>
</dbReference>
<reference evidence="2 3" key="1">
    <citation type="submission" date="2022-09" db="EMBL/GenBank/DDBJ databases">
        <title>Xylan utilization by haloarchaea-nanohaloarchaea associations.</title>
        <authorList>
            <person name="Yakimov M."/>
        </authorList>
    </citation>
    <scope>NUCLEOTIDE SEQUENCE [LARGE SCALE GENOMIC DNA]</scope>
    <source>
        <strain evidence="2 3">SVXNc</strain>
    </source>
</reference>
<accession>A0ABY8CEM9</accession>
<dbReference type="Proteomes" id="UP001218034">
    <property type="component" value="Chromosome"/>
</dbReference>
<evidence type="ECO:0000313" key="2">
    <source>
        <dbReference type="EMBL" id="WEL19669.1"/>
    </source>
</evidence>
<name>A0ABY8CEM9_9ARCH</name>
<keyword evidence="3" id="KW-1185">Reference proteome</keyword>
<evidence type="ECO:0000313" key="3">
    <source>
        <dbReference type="Proteomes" id="UP001218034"/>
    </source>
</evidence>
<evidence type="ECO:0000259" key="1">
    <source>
        <dbReference type="Pfam" id="PF01261"/>
    </source>
</evidence>
<dbReference type="EMBL" id="CP104395">
    <property type="protein sequence ID" value="WEL19669.1"/>
    <property type="molecule type" value="Genomic_DNA"/>
</dbReference>
<protein>
    <submittedName>
        <fullName evidence="2">Sugar phosphate isomerase/epimerase</fullName>
    </submittedName>
</protein>
<sequence length="251" mass="28440">MRFGGSVGPEIEDVAEIPAVFDFVEIAIGEMEVSLEEIDTESLREDLEENDLDLIIHLPFRQPLATTVPELNDGLYNYYDRLLEFSAELGAEKAVVHLNTRHGQDREDVLEELKDQIKELKVLEEKHGVELVYENIPFGASKAMDLEDLPEFAEELDISLCIDTGHAYAEDEQEGINMILEEASENISHLHIQDSMGGSDSHVAVGHGDIDWEQTCERLEEFEGTATLEIFTNDFEYSEISHRKLLEYLPS</sequence>
<dbReference type="GO" id="GO:0016853">
    <property type="term" value="F:isomerase activity"/>
    <property type="evidence" value="ECO:0007669"/>
    <property type="project" value="UniProtKB-KW"/>
</dbReference>
<dbReference type="InterPro" id="IPR013022">
    <property type="entry name" value="Xyl_isomerase-like_TIM-brl"/>
</dbReference>
<dbReference type="RefSeq" id="WP_347721503.1">
    <property type="nucleotide sequence ID" value="NZ_CP104395.1"/>
</dbReference>